<dbReference type="SUPFAM" id="SSF109604">
    <property type="entry name" value="HD-domain/PDEase-like"/>
    <property type="match status" value="1"/>
</dbReference>
<evidence type="ECO:0000259" key="1">
    <source>
        <dbReference type="Pfam" id="PF01966"/>
    </source>
</evidence>
<evidence type="ECO:0000313" key="2">
    <source>
        <dbReference type="EMBL" id="SET44532.1"/>
    </source>
</evidence>
<dbReference type="PANTHER" id="PTHR11373:SF4">
    <property type="entry name" value="DEOXYNUCLEOSIDE TRIPHOSPHATE TRIPHOSPHOHYDROLASE SAMHD1"/>
    <property type="match status" value="1"/>
</dbReference>
<dbReference type="InterPro" id="IPR006674">
    <property type="entry name" value="HD_domain"/>
</dbReference>
<dbReference type="PANTHER" id="PTHR11373">
    <property type="entry name" value="DEOXYNUCLEOSIDE TRIPHOSPHATE TRIPHOSPHOHYDROLASE"/>
    <property type="match status" value="1"/>
</dbReference>
<dbReference type="AlphaFoldDB" id="A0A1I0EIQ5"/>
<dbReference type="Gene3D" id="1.10.3210.10">
    <property type="entry name" value="Hypothetical protein af1432"/>
    <property type="match status" value="1"/>
</dbReference>
<evidence type="ECO:0000313" key="3">
    <source>
        <dbReference type="Proteomes" id="UP000199800"/>
    </source>
</evidence>
<reference evidence="2 3" key="1">
    <citation type="submission" date="2016-10" db="EMBL/GenBank/DDBJ databases">
        <authorList>
            <person name="de Groot N.N."/>
        </authorList>
    </citation>
    <scope>NUCLEOTIDE SEQUENCE [LARGE SCALE GENOMIC DNA]</scope>
    <source>
        <strain evidence="2 3">DSM 1801</strain>
    </source>
</reference>
<name>A0A1I0EIQ5_9FIRM</name>
<organism evidence="2 3">
    <name type="scientific">[Clostridium] polysaccharolyticum</name>
    <dbReference type="NCBI Taxonomy" id="29364"/>
    <lineage>
        <taxon>Bacteria</taxon>
        <taxon>Bacillati</taxon>
        <taxon>Bacillota</taxon>
        <taxon>Clostridia</taxon>
        <taxon>Lachnospirales</taxon>
        <taxon>Lachnospiraceae</taxon>
    </lineage>
</organism>
<dbReference type="STRING" id="29364.SAMN04487772_12122"/>
<feature type="domain" description="HD" evidence="1">
    <location>
        <begin position="149"/>
        <end position="219"/>
    </location>
</feature>
<dbReference type="RefSeq" id="WP_177180769.1">
    <property type="nucleotide sequence ID" value="NZ_FOHN01000021.1"/>
</dbReference>
<accession>A0A1I0EIQ5</accession>
<gene>
    <name evidence="2" type="ORF">SAMN04487772_12122</name>
</gene>
<dbReference type="EMBL" id="FOHN01000021">
    <property type="protein sequence ID" value="SET44532.1"/>
    <property type="molecule type" value="Genomic_DNA"/>
</dbReference>
<dbReference type="GO" id="GO:0006203">
    <property type="term" value="P:dGTP catabolic process"/>
    <property type="evidence" value="ECO:0007669"/>
    <property type="project" value="TreeGrafter"/>
</dbReference>
<protein>
    <recommendedName>
        <fullName evidence="1">HD domain-containing protein</fullName>
    </recommendedName>
</protein>
<dbReference type="GO" id="GO:0008832">
    <property type="term" value="F:dGTPase activity"/>
    <property type="evidence" value="ECO:0007669"/>
    <property type="project" value="TreeGrafter"/>
</dbReference>
<sequence>MKKGIYLNDSIHGLIALTEYERRIVSTIGFNRLHDVYQNSTVYLTFPSNRTKRFEHSIGTMKLCSDMFFQSLLNASDQTLQEFFEIFEKEYFTIIKEIHENQKLCEEKLGGQKPVGLPRIILDKLRHSLIPNNIEDGYKVMHLVIIQGIRAAALLHDIGHPPFSHIVEFALKDVYMEFKDKTFMQQENAEEFLEIMSKYFEDDRKLHEQMGDEISQGILFKIIQPMGGIDDSFSENLFDLLVMETVRRIFAEEGAFRFLHRIIDSSLDGDRLDYVTRDVLSSGMDCGKIEYGRIICDMQLFIRDGEMYFAVPLKAVSSVEDFVKRRYNSYKDIIYHHRVIKTDYILEGIVKDLVKKYLLEYEDKEKSGSEVLIPFDISGLWFPLGDKKSAIKANALSQWNDSWLLTVLRQIYYTGYYHNDTIPEDSTDYLLAQRLAELLRNSKRYHSLIKRGENFQSIDDGVKQLLKQNRRQIESLVEQAWNEAGKERFADLLGQLLDHMDKKSSGFVLSFLARYNKELGLGDFQDMVKEIVNNQTKRIVTDLKTYDTVTLFKRISLGLDAPIYFYNHKGNIYTLKEISGIADILELDSSYLPVFYIYILAKDNKGILKEKREELLSAIGSQIGLELVKRLEAYM</sequence>
<keyword evidence="3" id="KW-1185">Reference proteome</keyword>
<proteinExistence type="predicted"/>
<dbReference type="Pfam" id="PF01966">
    <property type="entry name" value="HD"/>
    <property type="match status" value="1"/>
</dbReference>
<dbReference type="InterPro" id="IPR050135">
    <property type="entry name" value="dGTPase-like"/>
</dbReference>
<dbReference type="Proteomes" id="UP000199800">
    <property type="component" value="Unassembled WGS sequence"/>
</dbReference>